<dbReference type="Proteomes" id="UP000436088">
    <property type="component" value="Unassembled WGS sequence"/>
</dbReference>
<proteinExistence type="predicted"/>
<keyword evidence="1" id="KW-0732">Signal</keyword>
<keyword evidence="3" id="KW-1185">Reference proteome</keyword>
<name>A0A6A3B9V8_HIBSY</name>
<evidence type="ECO:0000256" key="1">
    <source>
        <dbReference type="SAM" id="SignalP"/>
    </source>
</evidence>
<accession>A0A6A3B9V8</accession>
<dbReference type="AlphaFoldDB" id="A0A6A3B9V8"/>
<feature type="signal peptide" evidence="1">
    <location>
        <begin position="1"/>
        <end position="22"/>
    </location>
</feature>
<comment type="caution">
    <text evidence="2">The sequence shown here is derived from an EMBL/GenBank/DDBJ whole genome shotgun (WGS) entry which is preliminary data.</text>
</comment>
<sequence>MGSMAQSALMALTLALNQFASSNVHAVDRKQGKSPSAASKPKTITAAIIARRGLVLSVGAYNPQLSDSGTQLLRRYLKKSEENKAKNDKEVSNVTNVTISSVRWFCRQVVVSSVAVWSAGGSSTSTATNGGRRHEYRD</sequence>
<organism evidence="2 3">
    <name type="scientific">Hibiscus syriacus</name>
    <name type="common">Rose of Sharon</name>
    <dbReference type="NCBI Taxonomy" id="106335"/>
    <lineage>
        <taxon>Eukaryota</taxon>
        <taxon>Viridiplantae</taxon>
        <taxon>Streptophyta</taxon>
        <taxon>Embryophyta</taxon>
        <taxon>Tracheophyta</taxon>
        <taxon>Spermatophyta</taxon>
        <taxon>Magnoliopsida</taxon>
        <taxon>eudicotyledons</taxon>
        <taxon>Gunneridae</taxon>
        <taxon>Pentapetalae</taxon>
        <taxon>rosids</taxon>
        <taxon>malvids</taxon>
        <taxon>Malvales</taxon>
        <taxon>Malvaceae</taxon>
        <taxon>Malvoideae</taxon>
        <taxon>Hibiscus</taxon>
    </lineage>
</organism>
<evidence type="ECO:0000313" key="2">
    <source>
        <dbReference type="EMBL" id="KAE8712255.1"/>
    </source>
</evidence>
<feature type="chain" id="PRO_5025536635" evidence="1">
    <location>
        <begin position="23"/>
        <end position="138"/>
    </location>
</feature>
<evidence type="ECO:0000313" key="3">
    <source>
        <dbReference type="Proteomes" id="UP000436088"/>
    </source>
</evidence>
<dbReference type="PANTHER" id="PTHR36327:SF1">
    <property type="entry name" value="OS03G0731100 PROTEIN"/>
    <property type="match status" value="1"/>
</dbReference>
<protein>
    <submittedName>
        <fullName evidence="2">Magnesium transporter 4 isoform 1</fullName>
    </submittedName>
</protein>
<dbReference type="EMBL" id="VEPZ02000898">
    <property type="protein sequence ID" value="KAE8712255.1"/>
    <property type="molecule type" value="Genomic_DNA"/>
</dbReference>
<reference evidence="2" key="1">
    <citation type="submission" date="2019-09" db="EMBL/GenBank/DDBJ databases">
        <title>Draft genome information of white flower Hibiscus syriacus.</title>
        <authorList>
            <person name="Kim Y.-M."/>
        </authorList>
    </citation>
    <scope>NUCLEOTIDE SEQUENCE [LARGE SCALE GENOMIC DNA]</scope>
    <source>
        <strain evidence="2">YM2019G1</strain>
    </source>
</reference>
<dbReference type="PANTHER" id="PTHR36327">
    <property type="entry name" value="UNNAMED PRODUCT"/>
    <property type="match status" value="1"/>
</dbReference>
<gene>
    <name evidence="2" type="ORF">F3Y22_tig00110258pilonHSYRG00027</name>
</gene>